<dbReference type="EMBL" id="LR796413">
    <property type="protein sequence ID" value="CAB4142370.1"/>
    <property type="molecule type" value="Genomic_DNA"/>
</dbReference>
<reference evidence="1" key="1">
    <citation type="submission" date="2020-04" db="EMBL/GenBank/DDBJ databases">
        <authorList>
            <person name="Chiriac C."/>
            <person name="Salcher M."/>
            <person name="Ghai R."/>
            <person name="Kavagutti S V."/>
        </authorList>
    </citation>
    <scope>NUCLEOTIDE SEQUENCE</scope>
</reference>
<proteinExistence type="predicted"/>
<evidence type="ECO:0000313" key="1">
    <source>
        <dbReference type="EMBL" id="CAB4142370.1"/>
    </source>
</evidence>
<gene>
    <name evidence="1" type="ORF">UFOVP452_7</name>
</gene>
<organism evidence="1">
    <name type="scientific">uncultured Caudovirales phage</name>
    <dbReference type="NCBI Taxonomy" id="2100421"/>
    <lineage>
        <taxon>Viruses</taxon>
        <taxon>Duplodnaviria</taxon>
        <taxon>Heunggongvirae</taxon>
        <taxon>Uroviricota</taxon>
        <taxon>Caudoviricetes</taxon>
        <taxon>Peduoviridae</taxon>
        <taxon>Maltschvirus</taxon>
        <taxon>Maltschvirus maltsch</taxon>
    </lineage>
</organism>
<accession>A0A6J5MB72</accession>
<name>A0A6J5MB72_9CAUD</name>
<sequence length="71" mass="8048">MNTTIRSRDGATFHFTAPVDGGYVWVSINDGNRKQICRGGYTMGETLTAYSAAGLKKTARRWYRAHRRLTH</sequence>
<protein>
    <submittedName>
        <fullName evidence="1">Uncharacterized protein</fullName>
    </submittedName>
</protein>